<keyword evidence="4" id="KW-1134">Transmembrane beta strand</keyword>
<gene>
    <name evidence="12" type="ORF">HELGO_WM35273</name>
</gene>
<dbReference type="PANTHER" id="PTHR34501:SF9">
    <property type="entry name" value="MAJOR OUTER MEMBRANE PROTEIN P.IA"/>
    <property type="match status" value="1"/>
</dbReference>
<evidence type="ECO:0000256" key="5">
    <source>
        <dbReference type="ARBA" id="ARBA00022692"/>
    </source>
</evidence>
<evidence type="ECO:0000256" key="8">
    <source>
        <dbReference type="ARBA" id="ARBA00023114"/>
    </source>
</evidence>
<reference evidence="12" key="1">
    <citation type="submission" date="2020-01" db="EMBL/GenBank/DDBJ databases">
        <authorList>
            <person name="Meier V. D."/>
            <person name="Meier V D."/>
        </authorList>
    </citation>
    <scope>NUCLEOTIDE SEQUENCE</scope>
    <source>
        <strain evidence="12">HLG_WM_MAG_08</strain>
    </source>
</reference>
<evidence type="ECO:0000256" key="4">
    <source>
        <dbReference type="ARBA" id="ARBA00022452"/>
    </source>
</evidence>
<keyword evidence="9" id="KW-0472">Membrane</keyword>
<dbReference type="EMBL" id="CACVAV010000148">
    <property type="protein sequence ID" value="CAA6809402.1"/>
    <property type="molecule type" value="Genomic_DNA"/>
</dbReference>
<accession>A0A6S6SU81</accession>
<dbReference type="SUPFAM" id="SSF56935">
    <property type="entry name" value="Porins"/>
    <property type="match status" value="1"/>
</dbReference>
<keyword evidence="10" id="KW-0998">Cell outer membrane</keyword>
<evidence type="ECO:0000313" key="12">
    <source>
        <dbReference type="EMBL" id="CAA6809402.1"/>
    </source>
</evidence>
<dbReference type="InterPro" id="IPR001702">
    <property type="entry name" value="Porin_Gram-ve"/>
</dbReference>
<dbReference type="GO" id="GO:0009279">
    <property type="term" value="C:cell outer membrane"/>
    <property type="evidence" value="ECO:0007669"/>
    <property type="project" value="UniProtKB-SubCell"/>
</dbReference>
<sequence length="305" mass="33676">MAKIVGVVMAVGVLMSGSVHAEPILFGQLRADYGFVDDGSGRHYRFNEQGSRLGFKGSSFINQHYEFTYIAEAESDIAGNDEIFSEVRQAWIGIRSRSAAGGELRAGRHLSPARVSVVPVDIFVNQAADQRKILESDTVLEKSVVYLNRINEFAYAVALSTDSANEHTATDFLINYNNETTYIAAAYLKGYDQQRVSRLAATYLFPEGHKLGLAFEYLDNKGVGDSHKAFVVSAGYRLDENKRVKLQYGMNKSSSGGQAETLFGIGVDFDLSANTTLQFQYSTNRHLDHADEKETSVTVGVVYDF</sequence>
<evidence type="ECO:0000256" key="2">
    <source>
        <dbReference type="ARBA" id="ARBA00011233"/>
    </source>
</evidence>
<comment type="subunit">
    <text evidence="2">Homotrimer.</text>
</comment>
<proteinExistence type="predicted"/>
<evidence type="ECO:0000259" key="11">
    <source>
        <dbReference type="Pfam" id="PF13609"/>
    </source>
</evidence>
<dbReference type="PRINTS" id="PR00182">
    <property type="entry name" value="ECOLNEIPORIN"/>
</dbReference>
<evidence type="ECO:0000256" key="9">
    <source>
        <dbReference type="ARBA" id="ARBA00023136"/>
    </source>
</evidence>
<evidence type="ECO:0000256" key="1">
    <source>
        <dbReference type="ARBA" id="ARBA00004571"/>
    </source>
</evidence>
<dbReference type="GO" id="GO:0034220">
    <property type="term" value="P:monoatomic ion transmembrane transport"/>
    <property type="evidence" value="ECO:0007669"/>
    <property type="project" value="InterPro"/>
</dbReference>
<organism evidence="12">
    <name type="scientific">uncultured Thiotrichaceae bacterium</name>
    <dbReference type="NCBI Taxonomy" id="298394"/>
    <lineage>
        <taxon>Bacteria</taxon>
        <taxon>Pseudomonadati</taxon>
        <taxon>Pseudomonadota</taxon>
        <taxon>Gammaproteobacteria</taxon>
        <taxon>Thiotrichales</taxon>
        <taxon>Thiotrichaceae</taxon>
        <taxon>environmental samples</taxon>
    </lineage>
</organism>
<keyword evidence="5" id="KW-0812">Transmembrane</keyword>
<dbReference type="GO" id="GO:0046930">
    <property type="term" value="C:pore complex"/>
    <property type="evidence" value="ECO:0007669"/>
    <property type="project" value="UniProtKB-KW"/>
</dbReference>
<dbReference type="Pfam" id="PF13609">
    <property type="entry name" value="Porin_4"/>
    <property type="match status" value="1"/>
</dbReference>
<keyword evidence="6" id="KW-0732">Signal</keyword>
<dbReference type="GO" id="GO:0015288">
    <property type="term" value="F:porin activity"/>
    <property type="evidence" value="ECO:0007669"/>
    <property type="project" value="UniProtKB-KW"/>
</dbReference>
<feature type="domain" description="Porin" evidence="11">
    <location>
        <begin position="10"/>
        <end position="285"/>
    </location>
</feature>
<evidence type="ECO:0000256" key="7">
    <source>
        <dbReference type="ARBA" id="ARBA00023065"/>
    </source>
</evidence>
<evidence type="ECO:0000256" key="3">
    <source>
        <dbReference type="ARBA" id="ARBA00022448"/>
    </source>
</evidence>
<dbReference type="PANTHER" id="PTHR34501">
    <property type="entry name" value="PROTEIN YDDL-RELATED"/>
    <property type="match status" value="1"/>
</dbReference>
<evidence type="ECO:0000256" key="10">
    <source>
        <dbReference type="ARBA" id="ARBA00023237"/>
    </source>
</evidence>
<evidence type="ECO:0000256" key="6">
    <source>
        <dbReference type="ARBA" id="ARBA00022729"/>
    </source>
</evidence>
<dbReference type="Gene3D" id="2.40.160.10">
    <property type="entry name" value="Porin"/>
    <property type="match status" value="1"/>
</dbReference>
<protein>
    <recommendedName>
        <fullName evidence="11">Porin domain-containing protein</fullName>
    </recommendedName>
</protein>
<dbReference type="AlphaFoldDB" id="A0A6S6SU81"/>
<keyword evidence="8" id="KW-0626">Porin</keyword>
<name>A0A6S6SU81_9GAMM</name>
<comment type="subcellular location">
    <subcellularLocation>
        <location evidence="1">Cell outer membrane</location>
        <topology evidence="1">Multi-pass membrane protein</topology>
    </subcellularLocation>
</comment>
<keyword evidence="3" id="KW-0813">Transport</keyword>
<dbReference type="InterPro" id="IPR023614">
    <property type="entry name" value="Porin_dom_sf"/>
</dbReference>
<keyword evidence="7" id="KW-0406">Ion transport</keyword>
<dbReference type="InterPro" id="IPR050298">
    <property type="entry name" value="Gram-neg_bact_OMP"/>
</dbReference>
<dbReference type="InterPro" id="IPR033900">
    <property type="entry name" value="Gram_neg_porin_domain"/>
</dbReference>